<accession>A0A9P8YBZ8</accession>
<dbReference type="Proteomes" id="UP000756346">
    <property type="component" value="Unassembled WGS sequence"/>
</dbReference>
<feature type="transmembrane region" description="Helical" evidence="2">
    <location>
        <begin position="193"/>
        <end position="214"/>
    </location>
</feature>
<feature type="region of interest" description="Disordered" evidence="1">
    <location>
        <begin position="24"/>
        <end position="73"/>
    </location>
</feature>
<feature type="transmembrane region" description="Helical" evidence="2">
    <location>
        <begin position="160"/>
        <end position="177"/>
    </location>
</feature>
<keyword evidence="4" id="KW-1185">Reference proteome</keyword>
<feature type="transmembrane region" description="Helical" evidence="2">
    <location>
        <begin position="128"/>
        <end position="148"/>
    </location>
</feature>
<evidence type="ECO:0000256" key="1">
    <source>
        <dbReference type="SAM" id="MobiDB-lite"/>
    </source>
</evidence>
<dbReference type="RefSeq" id="XP_046017057.1">
    <property type="nucleotide sequence ID" value="XM_046158153.1"/>
</dbReference>
<evidence type="ECO:0000313" key="3">
    <source>
        <dbReference type="EMBL" id="KAH7037936.1"/>
    </source>
</evidence>
<dbReference type="AlphaFoldDB" id="A0A9P8YBZ8"/>
<evidence type="ECO:0000256" key="2">
    <source>
        <dbReference type="SAM" id="Phobius"/>
    </source>
</evidence>
<keyword evidence="2" id="KW-0812">Transmembrane</keyword>
<evidence type="ECO:0000313" key="4">
    <source>
        <dbReference type="Proteomes" id="UP000756346"/>
    </source>
</evidence>
<keyword evidence="2" id="KW-1133">Transmembrane helix</keyword>
<sequence>MAHEIMPGSFPAIQPIEHTTRNPAFAPATIRPPKTSQLQQALGSPTPPRSLMKASQSRTSERDLEDQQDEKQQTGISMRSMLAVVMLPQEWQQLGVKLCVLSSLLLHVGLLLGFQIAANKTGESTMTILMFVMTLLSGLLAMVIILAVEAATRGKKRLVALYPILGAMTGALLWLPIGGVEPAQQRAVPHEQWLHWMFLCAWLGFAAEFVFCCWRMLFREVLFQYLCTTARFS</sequence>
<dbReference type="OrthoDB" id="10445694at2759"/>
<comment type="caution">
    <text evidence="3">The sequence shown here is derived from an EMBL/GenBank/DDBJ whole genome shotgun (WGS) entry which is preliminary data.</text>
</comment>
<reference evidence="3" key="1">
    <citation type="journal article" date="2021" name="Nat. Commun.">
        <title>Genetic determinants of endophytism in the Arabidopsis root mycobiome.</title>
        <authorList>
            <person name="Mesny F."/>
            <person name="Miyauchi S."/>
            <person name="Thiergart T."/>
            <person name="Pickel B."/>
            <person name="Atanasova L."/>
            <person name="Karlsson M."/>
            <person name="Huettel B."/>
            <person name="Barry K.W."/>
            <person name="Haridas S."/>
            <person name="Chen C."/>
            <person name="Bauer D."/>
            <person name="Andreopoulos W."/>
            <person name="Pangilinan J."/>
            <person name="LaButti K."/>
            <person name="Riley R."/>
            <person name="Lipzen A."/>
            <person name="Clum A."/>
            <person name="Drula E."/>
            <person name="Henrissat B."/>
            <person name="Kohler A."/>
            <person name="Grigoriev I.V."/>
            <person name="Martin F.M."/>
            <person name="Hacquard S."/>
        </authorList>
    </citation>
    <scope>NUCLEOTIDE SEQUENCE</scope>
    <source>
        <strain evidence="3">MPI-CAGE-CH-0230</strain>
    </source>
</reference>
<organism evidence="3 4">
    <name type="scientific">Microdochium trichocladiopsis</name>
    <dbReference type="NCBI Taxonomy" id="1682393"/>
    <lineage>
        <taxon>Eukaryota</taxon>
        <taxon>Fungi</taxon>
        <taxon>Dikarya</taxon>
        <taxon>Ascomycota</taxon>
        <taxon>Pezizomycotina</taxon>
        <taxon>Sordariomycetes</taxon>
        <taxon>Xylariomycetidae</taxon>
        <taxon>Xylariales</taxon>
        <taxon>Microdochiaceae</taxon>
        <taxon>Microdochium</taxon>
    </lineage>
</organism>
<feature type="compositionally biased region" description="Polar residues" evidence="1">
    <location>
        <begin position="34"/>
        <end position="43"/>
    </location>
</feature>
<dbReference type="EMBL" id="JAGTJQ010000002">
    <property type="protein sequence ID" value="KAH7037936.1"/>
    <property type="molecule type" value="Genomic_DNA"/>
</dbReference>
<feature type="transmembrane region" description="Helical" evidence="2">
    <location>
        <begin position="94"/>
        <end position="116"/>
    </location>
</feature>
<keyword evidence="2" id="KW-0472">Membrane</keyword>
<gene>
    <name evidence="3" type="ORF">B0I36DRAFT_359562</name>
</gene>
<protein>
    <submittedName>
        <fullName evidence="3">Uncharacterized protein</fullName>
    </submittedName>
</protein>
<dbReference type="GeneID" id="70187699"/>
<proteinExistence type="predicted"/>
<name>A0A9P8YBZ8_9PEZI</name>